<proteinExistence type="predicted"/>
<sequence>MTDRDWRGFRELRERARERFAEETLAQALQLALDEAAGEVQRELRLERLLAQRRQERRALFEDSDRAKATMILHLLVAHDLLQAEELDGLSLEVRRAAGVAV</sequence>
<evidence type="ECO:0000313" key="2">
    <source>
        <dbReference type="Proteomes" id="UP000066624"/>
    </source>
</evidence>
<dbReference type="Proteomes" id="UP000066624">
    <property type="component" value="Chromosome"/>
</dbReference>
<gene>
    <name evidence="1" type="ORF">WM2015_2171</name>
</gene>
<accession>A0A0K0XXV6</accession>
<keyword evidence="2" id="KW-1185">Reference proteome</keyword>
<organism evidence="1 2">
    <name type="scientific">Wenzhouxiangella marina</name>
    <dbReference type="NCBI Taxonomy" id="1579979"/>
    <lineage>
        <taxon>Bacteria</taxon>
        <taxon>Pseudomonadati</taxon>
        <taxon>Pseudomonadota</taxon>
        <taxon>Gammaproteobacteria</taxon>
        <taxon>Chromatiales</taxon>
        <taxon>Wenzhouxiangellaceae</taxon>
        <taxon>Wenzhouxiangella</taxon>
    </lineage>
</organism>
<name>A0A0K0XXV6_9GAMM</name>
<evidence type="ECO:0000313" key="1">
    <source>
        <dbReference type="EMBL" id="AKS42534.1"/>
    </source>
</evidence>
<dbReference type="STRING" id="1579979.WM2015_2171"/>
<reference evidence="1 2" key="1">
    <citation type="submission" date="2015-07" db="EMBL/GenBank/DDBJ databases">
        <authorList>
            <person name="Noorani M."/>
        </authorList>
    </citation>
    <scope>NUCLEOTIDE SEQUENCE [LARGE SCALE GENOMIC DNA]</scope>
    <source>
        <strain evidence="1 2">KCTC 42284</strain>
    </source>
</reference>
<protein>
    <submittedName>
        <fullName evidence="1">Uncharacterized protein</fullName>
    </submittedName>
</protein>
<dbReference type="KEGG" id="wma:WM2015_2171"/>
<dbReference type="EMBL" id="CP012154">
    <property type="protein sequence ID" value="AKS42534.1"/>
    <property type="molecule type" value="Genomic_DNA"/>
</dbReference>
<dbReference type="AlphaFoldDB" id="A0A0K0XXV6"/>